<dbReference type="InParanoid" id="A0A0C3FJF5"/>
<protein>
    <submittedName>
        <fullName evidence="2">Uncharacterized protein</fullName>
    </submittedName>
</protein>
<sequence>MKDEESLTPGPSVTASELNLTSNVEARIKNPLTGIPRHQLLRNVEIFAKEHGLSEEIPVLSKGAILAQSPADFETIDVLDDGDREIIRYENAHKWSHPWTLCMTVIICSIGAATQLIFVLISVMYAT</sequence>
<dbReference type="Proteomes" id="UP000054166">
    <property type="component" value="Unassembled WGS sequence"/>
</dbReference>
<dbReference type="STRING" id="765440.A0A0C3FJF5"/>
<organism evidence="2 3">
    <name type="scientific">Piloderma croceum (strain F 1598)</name>
    <dbReference type="NCBI Taxonomy" id="765440"/>
    <lineage>
        <taxon>Eukaryota</taxon>
        <taxon>Fungi</taxon>
        <taxon>Dikarya</taxon>
        <taxon>Basidiomycota</taxon>
        <taxon>Agaricomycotina</taxon>
        <taxon>Agaricomycetes</taxon>
        <taxon>Agaricomycetidae</taxon>
        <taxon>Atheliales</taxon>
        <taxon>Atheliaceae</taxon>
        <taxon>Piloderma</taxon>
    </lineage>
</organism>
<evidence type="ECO:0000256" key="1">
    <source>
        <dbReference type="SAM" id="Phobius"/>
    </source>
</evidence>
<feature type="transmembrane region" description="Helical" evidence="1">
    <location>
        <begin position="101"/>
        <end position="126"/>
    </location>
</feature>
<reference evidence="2 3" key="1">
    <citation type="submission" date="2014-04" db="EMBL/GenBank/DDBJ databases">
        <authorList>
            <consortium name="DOE Joint Genome Institute"/>
            <person name="Kuo A."/>
            <person name="Tarkka M."/>
            <person name="Buscot F."/>
            <person name="Kohler A."/>
            <person name="Nagy L.G."/>
            <person name="Floudas D."/>
            <person name="Copeland A."/>
            <person name="Barry K.W."/>
            <person name="Cichocki N."/>
            <person name="Veneault-Fourrey C."/>
            <person name="LaButti K."/>
            <person name="Lindquist E.A."/>
            <person name="Lipzen A."/>
            <person name="Lundell T."/>
            <person name="Morin E."/>
            <person name="Murat C."/>
            <person name="Sun H."/>
            <person name="Tunlid A."/>
            <person name="Henrissat B."/>
            <person name="Grigoriev I.V."/>
            <person name="Hibbett D.S."/>
            <person name="Martin F."/>
            <person name="Nordberg H.P."/>
            <person name="Cantor M.N."/>
            <person name="Hua S.X."/>
        </authorList>
    </citation>
    <scope>NUCLEOTIDE SEQUENCE [LARGE SCALE GENOMIC DNA]</scope>
    <source>
        <strain evidence="2 3">F 1598</strain>
    </source>
</reference>
<keyword evidence="1" id="KW-1133">Transmembrane helix</keyword>
<dbReference type="AlphaFoldDB" id="A0A0C3FJF5"/>
<keyword evidence="1" id="KW-0472">Membrane</keyword>
<reference evidence="3" key="2">
    <citation type="submission" date="2015-01" db="EMBL/GenBank/DDBJ databases">
        <title>Evolutionary Origins and Diversification of the Mycorrhizal Mutualists.</title>
        <authorList>
            <consortium name="DOE Joint Genome Institute"/>
            <consortium name="Mycorrhizal Genomics Consortium"/>
            <person name="Kohler A."/>
            <person name="Kuo A."/>
            <person name="Nagy L.G."/>
            <person name="Floudas D."/>
            <person name="Copeland A."/>
            <person name="Barry K.W."/>
            <person name="Cichocki N."/>
            <person name="Veneault-Fourrey C."/>
            <person name="LaButti K."/>
            <person name="Lindquist E.A."/>
            <person name="Lipzen A."/>
            <person name="Lundell T."/>
            <person name="Morin E."/>
            <person name="Murat C."/>
            <person name="Riley R."/>
            <person name="Ohm R."/>
            <person name="Sun H."/>
            <person name="Tunlid A."/>
            <person name="Henrissat B."/>
            <person name="Grigoriev I.V."/>
            <person name="Hibbett D.S."/>
            <person name="Martin F."/>
        </authorList>
    </citation>
    <scope>NUCLEOTIDE SEQUENCE [LARGE SCALE GENOMIC DNA]</scope>
    <source>
        <strain evidence="3">F 1598</strain>
    </source>
</reference>
<dbReference type="OrthoDB" id="3008365at2759"/>
<accession>A0A0C3FJF5</accession>
<evidence type="ECO:0000313" key="3">
    <source>
        <dbReference type="Proteomes" id="UP000054166"/>
    </source>
</evidence>
<proteinExistence type="predicted"/>
<dbReference type="EMBL" id="KN833006">
    <property type="protein sequence ID" value="KIM79924.1"/>
    <property type="molecule type" value="Genomic_DNA"/>
</dbReference>
<name>A0A0C3FJF5_PILCF</name>
<gene>
    <name evidence="2" type="ORF">PILCRDRAFT_822789</name>
</gene>
<evidence type="ECO:0000313" key="2">
    <source>
        <dbReference type="EMBL" id="KIM79924.1"/>
    </source>
</evidence>
<dbReference type="HOGENOM" id="CLU_1971358_0_0_1"/>
<keyword evidence="1" id="KW-0812">Transmembrane</keyword>
<keyword evidence="3" id="KW-1185">Reference proteome</keyword>